<reference evidence="2 3" key="1">
    <citation type="submission" date="2018-03" db="EMBL/GenBank/DDBJ databases">
        <title>Rhodobacter blasticus.</title>
        <authorList>
            <person name="Meyer T.E."/>
            <person name="Miller S."/>
            <person name="Lodha T."/>
            <person name="Gandham S."/>
            <person name="Chintalapati S."/>
            <person name="Chintalapati V.R."/>
        </authorList>
    </citation>
    <scope>NUCLEOTIDE SEQUENCE [LARGE SCALE GENOMIC DNA]</scope>
    <source>
        <strain evidence="2 3">DSM 2131</strain>
    </source>
</reference>
<keyword evidence="1" id="KW-1133">Transmembrane helix</keyword>
<keyword evidence="3" id="KW-1185">Reference proteome</keyword>
<proteinExistence type="predicted"/>
<dbReference type="AlphaFoldDB" id="A0A2T4JCK3"/>
<feature type="transmembrane region" description="Helical" evidence="1">
    <location>
        <begin position="65"/>
        <end position="84"/>
    </location>
</feature>
<dbReference type="Proteomes" id="UP000241362">
    <property type="component" value="Unassembled WGS sequence"/>
</dbReference>
<evidence type="ECO:0000256" key="1">
    <source>
        <dbReference type="SAM" id="Phobius"/>
    </source>
</evidence>
<dbReference type="Pfam" id="PF05145">
    <property type="entry name" value="AbrB"/>
    <property type="match status" value="1"/>
</dbReference>
<name>A0A2T4JCK3_FUSBL</name>
<feature type="transmembrane region" description="Helical" evidence="1">
    <location>
        <begin position="216"/>
        <end position="234"/>
    </location>
</feature>
<dbReference type="EMBL" id="PZKE01000003">
    <property type="protein sequence ID" value="PTE15557.1"/>
    <property type="molecule type" value="Genomic_DNA"/>
</dbReference>
<feature type="transmembrane region" description="Helical" evidence="1">
    <location>
        <begin position="194"/>
        <end position="211"/>
    </location>
</feature>
<dbReference type="PANTHER" id="PTHR38457:SF1">
    <property type="entry name" value="REGULATOR ABRB-RELATED"/>
    <property type="match status" value="1"/>
</dbReference>
<keyword evidence="2" id="KW-0645">Protease</keyword>
<dbReference type="GO" id="GO:0004177">
    <property type="term" value="F:aminopeptidase activity"/>
    <property type="evidence" value="ECO:0007669"/>
    <property type="project" value="UniProtKB-KW"/>
</dbReference>
<dbReference type="GO" id="GO:0010468">
    <property type="term" value="P:regulation of gene expression"/>
    <property type="evidence" value="ECO:0007669"/>
    <property type="project" value="InterPro"/>
</dbReference>
<dbReference type="PANTHER" id="PTHR38457">
    <property type="entry name" value="REGULATOR ABRB-RELATED"/>
    <property type="match status" value="1"/>
</dbReference>
<feature type="transmembrane region" description="Helical" evidence="1">
    <location>
        <begin position="90"/>
        <end position="111"/>
    </location>
</feature>
<protein>
    <submittedName>
        <fullName evidence="2">Aminopeptidase</fullName>
    </submittedName>
</protein>
<dbReference type="InterPro" id="IPR007820">
    <property type="entry name" value="AbrB_fam"/>
</dbReference>
<gene>
    <name evidence="2" type="ORF">C5F44_04065</name>
</gene>
<evidence type="ECO:0000313" key="2">
    <source>
        <dbReference type="EMBL" id="PTE15557.1"/>
    </source>
</evidence>
<comment type="caution">
    <text evidence="2">The sequence shown here is derived from an EMBL/GenBank/DDBJ whole genome shotgun (WGS) entry which is preliminary data.</text>
</comment>
<feature type="transmembrane region" description="Helical" evidence="1">
    <location>
        <begin position="300"/>
        <end position="319"/>
    </location>
</feature>
<dbReference type="GO" id="GO:0016020">
    <property type="term" value="C:membrane"/>
    <property type="evidence" value="ECO:0007669"/>
    <property type="project" value="InterPro"/>
</dbReference>
<evidence type="ECO:0000313" key="3">
    <source>
        <dbReference type="Proteomes" id="UP000241362"/>
    </source>
</evidence>
<keyword evidence="2" id="KW-0378">Hydrolase</keyword>
<keyword evidence="1" id="KW-0472">Membrane</keyword>
<sequence>MQMFGVDLAALAVTLAIGAVAGALAWAAALPLGFLLGSLVVTAGLAIAGARPFGKPVTLPARFRFSFVPVIGVAIGGAFTPQVLAQMPGWAPSLLAVAAFVPLVMASSFTISRRLGIGRKEALFGAVPGGLIESVTMAEAAGADVRVVMVMQFLRLILTILTVPLIFLVLTGHAVGSASGVSLAGGVPLTARDAALLVLAGAVGVAGARALRLPGWIMTGPLLASAAVHGAGWVQGVPPGWMIAATQVVLGTGLGARFAGIGRDLLLRAGKAALANAAASLAIAFGFATALHGLTGEPVAAVFLAFAPGGLAEMSLIALSLQMSVIYVTAHHVVRIVLAVVVLQGMARRQG</sequence>
<feature type="transmembrane region" description="Helical" evidence="1">
    <location>
        <begin position="153"/>
        <end position="174"/>
    </location>
</feature>
<keyword evidence="1" id="KW-0812">Transmembrane</keyword>
<feature type="transmembrane region" description="Helical" evidence="1">
    <location>
        <begin position="272"/>
        <end position="294"/>
    </location>
</feature>
<feature type="transmembrane region" description="Helical" evidence="1">
    <location>
        <begin position="240"/>
        <end position="260"/>
    </location>
</feature>
<keyword evidence="2" id="KW-0031">Aminopeptidase</keyword>
<accession>A0A2T4JCK3</accession>
<feature type="transmembrane region" description="Helical" evidence="1">
    <location>
        <begin position="35"/>
        <end position="53"/>
    </location>
</feature>
<organism evidence="2 3">
    <name type="scientific">Fuscovulum blasticum DSM 2131</name>
    <dbReference type="NCBI Taxonomy" id="1188250"/>
    <lineage>
        <taxon>Bacteria</taxon>
        <taxon>Pseudomonadati</taxon>
        <taxon>Pseudomonadota</taxon>
        <taxon>Alphaproteobacteria</taxon>
        <taxon>Rhodobacterales</taxon>
        <taxon>Paracoccaceae</taxon>
        <taxon>Pseudogemmobacter</taxon>
    </lineage>
</organism>
<dbReference type="PIRSF" id="PIRSF038991">
    <property type="entry name" value="Protein_AbrB"/>
    <property type="match status" value="1"/>
</dbReference>
<dbReference type="RefSeq" id="WP_107672234.1">
    <property type="nucleotide sequence ID" value="NZ_PZKE01000003.1"/>
</dbReference>